<evidence type="ECO:0000313" key="5">
    <source>
        <dbReference type="EMBL" id="CUQ86058.1"/>
    </source>
</evidence>
<feature type="transmembrane region" description="Helical" evidence="3">
    <location>
        <begin position="97"/>
        <end position="118"/>
    </location>
</feature>
<comment type="similarity">
    <text evidence="2 3">Belongs to the peptidase S26 family.</text>
</comment>
<gene>
    <name evidence="5" type="primary">sipT_1</name>
    <name evidence="5" type="ORF">ERS852502_01266</name>
</gene>
<evidence type="ECO:0000256" key="1">
    <source>
        <dbReference type="ARBA" id="ARBA00004401"/>
    </source>
</evidence>
<name>A0A174ZNW6_9FIRM</name>
<dbReference type="CDD" id="cd06530">
    <property type="entry name" value="S26_SPase_I"/>
    <property type="match status" value="1"/>
</dbReference>
<evidence type="ECO:0000256" key="3">
    <source>
        <dbReference type="RuleBase" id="RU362042"/>
    </source>
</evidence>
<dbReference type="PANTHER" id="PTHR43390">
    <property type="entry name" value="SIGNAL PEPTIDASE I"/>
    <property type="match status" value="1"/>
</dbReference>
<sequence length="266" mass="29971">MYIVPFLIAYASNEPKSVLARDLGDCRDNLRNSLSVFLIVGKENKEPMGQNLSFRKNNRRKKKKKPQMKKKNHLKFTNRSKKLKFEKKNYHITKNSLILAGEILCVCLVAVLLIAFFGHRVSNAGDAMSPTIENGEVVLVDRLIVDMKTPSRGTVVAFRPDGNREVHLLIRRIVGLPGETIQIKDGTVYINGKEQKKHIHVSEIKDAGIASDEIKLGKDEYFVLGDNEESGEDSRSETVGVVKADEIYGKVWFNVSSGEHFGFVKR</sequence>
<dbReference type="PANTHER" id="PTHR43390:SF1">
    <property type="entry name" value="CHLOROPLAST PROCESSING PEPTIDASE"/>
    <property type="match status" value="1"/>
</dbReference>
<keyword evidence="3" id="KW-0812">Transmembrane</keyword>
<dbReference type="GO" id="GO:0009003">
    <property type="term" value="F:signal peptidase activity"/>
    <property type="evidence" value="ECO:0007669"/>
    <property type="project" value="UniProtKB-EC"/>
</dbReference>
<dbReference type="SUPFAM" id="SSF51306">
    <property type="entry name" value="LexA/Signal peptidase"/>
    <property type="match status" value="1"/>
</dbReference>
<dbReference type="EC" id="3.4.21.89" evidence="3"/>
<dbReference type="Gene3D" id="2.10.109.10">
    <property type="entry name" value="Umud Fragment, subunit A"/>
    <property type="match status" value="1"/>
</dbReference>
<dbReference type="InterPro" id="IPR019533">
    <property type="entry name" value="Peptidase_S26"/>
</dbReference>
<accession>A0A174ZNW6</accession>
<dbReference type="EMBL" id="CZBX01000005">
    <property type="protein sequence ID" value="CUQ86058.1"/>
    <property type="molecule type" value="Genomic_DNA"/>
</dbReference>
<organism evidence="5 6">
    <name type="scientific">[Ruminococcus] torques</name>
    <dbReference type="NCBI Taxonomy" id="33039"/>
    <lineage>
        <taxon>Bacteria</taxon>
        <taxon>Bacillati</taxon>
        <taxon>Bacillota</taxon>
        <taxon>Clostridia</taxon>
        <taxon>Lachnospirales</taxon>
        <taxon>Lachnospiraceae</taxon>
        <taxon>Mediterraneibacter</taxon>
    </lineage>
</organism>
<dbReference type="AlphaFoldDB" id="A0A174ZNW6"/>
<proteinExistence type="inferred from homology"/>
<dbReference type="Proteomes" id="UP000078383">
    <property type="component" value="Unassembled WGS sequence"/>
</dbReference>
<dbReference type="PRINTS" id="PR00727">
    <property type="entry name" value="LEADERPTASE"/>
</dbReference>
<keyword evidence="3" id="KW-0645">Protease</keyword>
<evidence type="ECO:0000259" key="4">
    <source>
        <dbReference type="Pfam" id="PF10502"/>
    </source>
</evidence>
<dbReference type="GO" id="GO:0005886">
    <property type="term" value="C:plasma membrane"/>
    <property type="evidence" value="ECO:0007669"/>
    <property type="project" value="UniProtKB-SubCell"/>
</dbReference>
<reference evidence="5 6" key="1">
    <citation type="submission" date="2015-09" db="EMBL/GenBank/DDBJ databases">
        <authorList>
            <consortium name="Pathogen Informatics"/>
        </authorList>
    </citation>
    <scope>NUCLEOTIDE SEQUENCE [LARGE SCALE GENOMIC DNA]</scope>
    <source>
        <strain evidence="5 6">2789STDY5834889</strain>
    </source>
</reference>
<keyword evidence="3 5" id="KW-0378">Hydrolase</keyword>
<keyword evidence="3" id="KW-0472">Membrane</keyword>
<feature type="domain" description="Peptidase S26" evidence="4">
    <location>
        <begin position="102"/>
        <end position="253"/>
    </location>
</feature>
<dbReference type="Pfam" id="PF10502">
    <property type="entry name" value="Peptidase_S26"/>
    <property type="match status" value="1"/>
</dbReference>
<evidence type="ECO:0000313" key="6">
    <source>
        <dbReference type="Proteomes" id="UP000078383"/>
    </source>
</evidence>
<dbReference type="GO" id="GO:0006465">
    <property type="term" value="P:signal peptide processing"/>
    <property type="evidence" value="ECO:0007669"/>
    <property type="project" value="InterPro"/>
</dbReference>
<keyword evidence="3" id="KW-1133">Transmembrane helix</keyword>
<comment type="subcellular location">
    <subcellularLocation>
        <location evidence="1">Cell membrane</location>
        <topology evidence="1">Single-pass type II membrane protein</topology>
    </subcellularLocation>
    <subcellularLocation>
        <location evidence="3">Membrane</location>
        <topology evidence="3">Single-pass type II membrane protein</topology>
    </subcellularLocation>
</comment>
<protein>
    <recommendedName>
        <fullName evidence="3">Signal peptidase I</fullName>
        <ecNumber evidence="3">3.4.21.89</ecNumber>
    </recommendedName>
</protein>
<comment type="catalytic activity">
    <reaction evidence="3">
        <text>Cleavage of hydrophobic, N-terminal signal or leader sequences from secreted and periplasmic proteins.</text>
        <dbReference type="EC" id="3.4.21.89"/>
    </reaction>
</comment>
<dbReference type="InterPro" id="IPR000223">
    <property type="entry name" value="Pept_S26A_signal_pept_1"/>
</dbReference>
<dbReference type="GO" id="GO:0004252">
    <property type="term" value="F:serine-type endopeptidase activity"/>
    <property type="evidence" value="ECO:0007669"/>
    <property type="project" value="InterPro"/>
</dbReference>
<dbReference type="NCBIfam" id="TIGR02227">
    <property type="entry name" value="sigpep_I_bact"/>
    <property type="match status" value="1"/>
</dbReference>
<dbReference type="InterPro" id="IPR036286">
    <property type="entry name" value="LexA/Signal_pep-like_sf"/>
</dbReference>
<evidence type="ECO:0000256" key="2">
    <source>
        <dbReference type="ARBA" id="ARBA00009370"/>
    </source>
</evidence>